<evidence type="ECO:0000256" key="10">
    <source>
        <dbReference type="PIRSR" id="PIRSR003170-1"/>
    </source>
</evidence>
<sequence>MRFTEKLLKEAMPIWEKYLDHPFIKEIGEGTLDKNKFKEYLVQDYLYLKEYAKVFCAGVVKAKTMEEMKFFYNSTKGTMEDETAVHIEYLKEFGISELDAEKREYKSTTISYTSYMQAIALTGDLDEIAIATLPCTWSYSYIGKYISKKYSNKLQGNFFKPWIDEYASDGFDKFTDEWLAYVDKKCSNLSEEKQKRLIDIFKRASLYELDFWNMAYDEGEK</sequence>
<dbReference type="PANTHER" id="PTHR43198:SF2">
    <property type="entry name" value="SI:CH1073-67J19.1-RELATED"/>
    <property type="match status" value="1"/>
</dbReference>
<dbReference type="Pfam" id="PF03070">
    <property type="entry name" value="TENA_THI-4"/>
    <property type="match status" value="1"/>
</dbReference>
<evidence type="ECO:0000313" key="13">
    <source>
        <dbReference type="Proteomes" id="UP000001823"/>
    </source>
</evidence>
<comment type="subunit">
    <text evidence="4">Homotetramer.</text>
</comment>
<dbReference type="CDD" id="cd19369">
    <property type="entry name" value="TenA_C-like"/>
    <property type="match status" value="1"/>
</dbReference>
<dbReference type="GO" id="GO:0009229">
    <property type="term" value="P:thiamine diphosphate biosynthetic process"/>
    <property type="evidence" value="ECO:0007669"/>
    <property type="project" value="UniProtKB-UniPathway"/>
</dbReference>
<dbReference type="PaxDb" id="195103-CPF_2870"/>
<dbReference type="KEGG" id="cpf:CPF_2870"/>
<comment type="catalytic activity">
    <reaction evidence="8 9">
        <text>thiamine + H2O = 5-(2-hydroxyethyl)-4-methylthiazole + 4-amino-5-hydroxymethyl-2-methylpyrimidine + H(+)</text>
        <dbReference type="Rhea" id="RHEA:17509"/>
        <dbReference type="ChEBI" id="CHEBI:15377"/>
        <dbReference type="ChEBI" id="CHEBI:15378"/>
        <dbReference type="ChEBI" id="CHEBI:16892"/>
        <dbReference type="ChEBI" id="CHEBI:17957"/>
        <dbReference type="ChEBI" id="CHEBI:18385"/>
        <dbReference type="EC" id="3.5.99.2"/>
    </reaction>
</comment>
<comment type="catalytic activity">
    <reaction evidence="1 9">
        <text>4-amino-5-aminomethyl-2-methylpyrimidine + H2O = 4-amino-5-hydroxymethyl-2-methylpyrimidine + NH4(+)</text>
        <dbReference type="Rhea" id="RHEA:31799"/>
        <dbReference type="ChEBI" id="CHEBI:15377"/>
        <dbReference type="ChEBI" id="CHEBI:16892"/>
        <dbReference type="ChEBI" id="CHEBI:28938"/>
        <dbReference type="ChEBI" id="CHEBI:63416"/>
        <dbReference type="EC" id="3.5.99.2"/>
    </reaction>
</comment>
<keyword evidence="13" id="KW-1185">Reference proteome</keyword>
<dbReference type="NCBIfam" id="TIGR04306">
    <property type="entry name" value="salvage_TenA"/>
    <property type="match status" value="1"/>
</dbReference>
<feature type="domain" description="Thiaminase-2/PQQC" evidence="11">
    <location>
        <begin position="9"/>
        <end position="217"/>
    </location>
</feature>
<dbReference type="PANTHER" id="PTHR43198">
    <property type="entry name" value="BIFUNCTIONAL TH2 PROTEIN"/>
    <property type="match status" value="1"/>
</dbReference>
<dbReference type="Proteomes" id="UP000001823">
    <property type="component" value="Chromosome"/>
</dbReference>
<evidence type="ECO:0000313" key="12">
    <source>
        <dbReference type="EMBL" id="ABG82620.1"/>
    </source>
</evidence>
<dbReference type="GO" id="GO:0005829">
    <property type="term" value="C:cytosol"/>
    <property type="evidence" value="ECO:0007669"/>
    <property type="project" value="TreeGrafter"/>
</dbReference>
<proteinExistence type="inferred from homology"/>
<evidence type="ECO:0000256" key="3">
    <source>
        <dbReference type="ARBA" id="ARBA00010264"/>
    </source>
</evidence>
<dbReference type="RefSeq" id="WP_003463023.1">
    <property type="nucleotide sequence ID" value="NC_008261.1"/>
</dbReference>
<dbReference type="InterPro" id="IPR004305">
    <property type="entry name" value="Thiaminase-2/PQQC"/>
</dbReference>
<dbReference type="HOGENOM" id="CLU_077537_3_0_9"/>
<organism evidence="12 13">
    <name type="scientific">Clostridium perfringens (strain ATCC 13124 / DSM 756 / JCM 1290 / NCIMB 6125 / NCTC 8237 / Type A)</name>
    <dbReference type="NCBI Taxonomy" id="195103"/>
    <lineage>
        <taxon>Bacteria</taxon>
        <taxon>Bacillati</taxon>
        <taxon>Bacillota</taxon>
        <taxon>Clostridia</taxon>
        <taxon>Eubacteriales</taxon>
        <taxon>Clostridiaceae</taxon>
        <taxon>Clostridium</taxon>
    </lineage>
</organism>
<evidence type="ECO:0000256" key="1">
    <source>
        <dbReference type="ARBA" id="ARBA00001881"/>
    </source>
</evidence>
<keyword evidence="7 9" id="KW-0784">Thiamine biosynthesis</keyword>
<reference evidence="12 13" key="1">
    <citation type="journal article" date="2006" name="Genome Res.">
        <title>Skewed genomic variability in strains of the toxigenic bacterial pathogen, Clostridium perfringens.</title>
        <authorList>
            <person name="Myers G.S."/>
            <person name="Rasko D.A."/>
            <person name="Cheung J.K."/>
            <person name="Ravel J."/>
            <person name="Seshadri R."/>
            <person name="Deboy R.T."/>
            <person name="Ren Q."/>
            <person name="Varga J."/>
            <person name="Awad M.M."/>
            <person name="Brinkac L.M."/>
            <person name="Daugherty S.C."/>
            <person name="Haft D.H."/>
            <person name="Dodson R.J."/>
            <person name="Madupu R."/>
            <person name="Nelson W.C."/>
            <person name="Rosovitz M.J."/>
            <person name="Sullivan S.A."/>
            <person name="Khouri H."/>
            <person name="Dimitrov G.I."/>
            <person name="Watkins K.L."/>
            <person name="Mulligan S."/>
            <person name="Benton J."/>
            <person name="Radune D."/>
            <person name="Fisher D.J."/>
            <person name="Atkins H.S."/>
            <person name="Hiscox T."/>
            <person name="Jost B.H."/>
            <person name="Billington S.J."/>
            <person name="Songer J.G."/>
            <person name="McClane B.A."/>
            <person name="Titball R.W."/>
            <person name="Rood J.I."/>
            <person name="Melville S.B."/>
            <person name="Paulsen I.T."/>
        </authorList>
    </citation>
    <scope>NUCLEOTIDE SEQUENCE [LARGE SCALE GENOMIC DNA]</scope>
    <source>
        <strain evidence="13">ATCC 13124 / DSM 756 / JCM 1290 / NCIMB 6125 / NCTC 8237 / S 107 / Type A</strain>
    </source>
</reference>
<dbReference type="EMBL" id="CP000246">
    <property type="protein sequence ID" value="ABG82620.1"/>
    <property type="molecule type" value="Genomic_DNA"/>
</dbReference>
<dbReference type="InterPro" id="IPR016084">
    <property type="entry name" value="Haem_Oase-like_multi-hlx"/>
</dbReference>
<comment type="similarity">
    <text evidence="3 9">Belongs to the TenA family.</text>
</comment>
<dbReference type="STRING" id="195103.CPF_2870"/>
<dbReference type="InterPro" id="IPR050967">
    <property type="entry name" value="Thiamine_Salvage_TenA"/>
</dbReference>
<name>A0A0H2YPY1_CLOP1</name>
<evidence type="ECO:0000256" key="6">
    <source>
        <dbReference type="ARBA" id="ARBA00013647"/>
    </source>
</evidence>
<comment type="function">
    <text evidence="9">Catalyzes an amino-pyrimidine hydrolysis reaction at the C5' of the pyrimidine moiety of thiamine compounds, a reaction that is part of a thiamine salvage pathway. Thus, catalyzes the conversion of 4-amino-5-aminomethyl-2-methylpyrimidine to 4-amino-5-hydroxymethyl-2-methylpyrimidine (HMP).</text>
</comment>
<evidence type="ECO:0000256" key="5">
    <source>
        <dbReference type="ARBA" id="ARBA00012684"/>
    </source>
</evidence>
<feature type="active site" description="Proton donor" evidence="10">
    <location>
        <position position="208"/>
    </location>
</feature>
<dbReference type="Gene3D" id="1.20.910.10">
    <property type="entry name" value="Heme oxygenase-like"/>
    <property type="match status" value="1"/>
</dbReference>
<evidence type="ECO:0000256" key="4">
    <source>
        <dbReference type="ARBA" id="ARBA00011881"/>
    </source>
</evidence>
<dbReference type="UniPathway" id="UPA00060"/>
<evidence type="ECO:0000256" key="7">
    <source>
        <dbReference type="ARBA" id="ARBA00022977"/>
    </source>
</evidence>
<evidence type="ECO:0000256" key="9">
    <source>
        <dbReference type="PIRNR" id="PIRNR003170"/>
    </source>
</evidence>
<gene>
    <name evidence="12" type="primary">tenA</name>
    <name evidence="12" type="ordered locus">CPF_2870</name>
</gene>
<comment type="pathway">
    <text evidence="2 9">Cofactor biosynthesis; thiamine diphosphate biosynthesis.</text>
</comment>
<evidence type="ECO:0000256" key="8">
    <source>
        <dbReference type="ARBA" id="ARBA00048337"/>
    </source>
</evidence>
<evidence type="ECO:0000259" key="11">
    <source>
        <dbReference type="Pfam" id="PF03070"/>
    </source>
</evidence>
<dbReference type="PIRSF" id="PIRSF003170">
    <property type="entry name" value="Pet18p"/>
    <property type="match status" value="1"/>
</dbReference>
<dbReference type="AlphaFoldDB" id="A0A0H2YPY1"/>
<keyword evidence="9" id="KW-0378">Hydrolase</keyword>
<accession>A0A0H2YPY1</accession>
<evidence type="ECO:0000256" key="2">
    <source>
        <dbReference type="ARBA" id="ARBA00004948"/>
    </source>
</evidence>
<dbReference type="eggNOG" id="COG0819">
    <property type="taxonomic scope" value="Bacteria"/>
</dbReference>
<dbReference type="GO" id="GO:0009228">
    <property type="term" value="P:thiamine biosynthetic process"/>
    <property type="evidence" value="ECO:0007669"/>
    <property type="project" value="UniProtKB-KW"/>
</dbReference>
<dbReference type="EC" id="3.5.99.2" evidence="5 9"/>
<dbReference type="InterPro" id="IPR027574">
    <property type="entry name" value="Thiaminase_II"/>
</dbReference>
<protein>
    <recommendedName>
        <fullName evidence="6 9">Aminopyrimidine aminohydrolase</fullName>
        <ecNumber evidence="5 9">3.5.99.2</ecNumber>
    </recommendedName>
</protein>
<dbReference type="SUPFAM" id="SSF48613">
    <property type="entry name" value="Heme oxygenase-like"/>
    <property type="match status" value="1"/>
</dbReference>
<dbReference type="InterPro" id="IPR026285">
    <property type="entry name" value="TenA_E"/>
</dbReference>
<dbReference type="GO" id="GO:0050334">
    <property type="term" value="F:thiaminase activity"/>
    <property type="evidence" value="ECO:0007669"/>
    <property type="project" value="UniProtKB-UniRule"/>
</dbReference>